<evidence type="ECO:0000256" key="8">
    <source>
        <dbReference type="HAMAP-Rule" id="MF_01152"/>
    </source>
</evidence>
<dbReference type="SMART" id="SM00271">
    <property type="entry name" value="DnaJ"/>
    <property type="match status" value="1"/>
</dbReference>
<keyword evidence="1 8" id="KW-0479">Metal-binding</keyword>
<keyword evidence="8" id="KW-0963">Cytoplasm</keyword>
<gene>
    <name evidence="8 12" type="primary">dnaJ</name>
    <name evidence="12" type="ORF">COT67_02245</name>
</gene>
<dbReference type="Pfam" id="PF00684">
    <property type="entry name" value="DnaJ_CXXCXGXG"/>
    <property type="match status" value="1"/>
</dbReference>
<dbReference type="CDD" id="cd06257">
    <property type="entry name" value="DnaJ"/>
    <property type="match status" value="1"/>
</dbReference>
<dbReference type="InterPro" id="IPR008971">
    <property type="entry name" value="HSP40/DnaJ_pept-bd"/>
</dbReference>
<dbReference type="GO" id="GO:0005737">
    <property type="term" value="C:cytoplasm"/>
    <property type="evidence" value="ECO:0007669"/>
    <property type="project" value="UniProtKB-SubCell"/>
</dbReference>
<evidence type="ECO:0000256" key="9">
    <source>
        <dbReference type="PROSITE-ProRule" id="PRU00546"/>
    </source>
</evidence>
<dbReference type="SUPFAM" id="SSF57938">
    <property type="entry name" value="DnaJ/Hsp40 cysteine-rich domain"/>
    <property type="match status" value="1"/>
</dbReference>
<evidence type="ECO:0000313" key="13">
    <source>
        <dbReference type="Proteomes" id="UP000230353"/>
    </source>
</evidence>
<dbReference type="PROSITE" id="PS51188">
    <property type="entry name" value="ZF_CR"/>
    <property type="match status" value="1"/>
</dbReference>
<feature type="zinc finger region" description="CR-type" evidence="9">
    <location>
        <begin position="132"/>
        <end position="214"/>
    </location>
</feature>
<evidence type="ECO:0000256" key="4">
    <source>
        <dbReference type="ARBA" id="ARBA00022833"/>
    </source>
</evidence>
<dbReference type="GO" id="GO:0042026">
    <property type="term" value="P:protein refolding"/>
    <property type="evidence" value="ECO:0007669"/>
    <property type="project" value="TreeGrafter"/>
</dbReference>
<dbReference type="PRINTS" id="PR00625">
    <property type="entry name" value="JDOMAIN"/>
</dbReference>
<dbReference type="Pfam" id="PF01556">
    <property type="entry name" value="DnaJ_C"/>
    <property type="match status" value="1"/>
</dbReference>
<dbReference type="InterPro" id="IPR001623">
    <property type="entry name" value="DnaJ_domain"/>
</dbReference>
<dbReference type="Gene3D" id="1.10.287.110">
    <property type="entry name" value="DnaJ domain"/>
    <property type="match status" value="1"/>
</dbReference>
<dbReference type="GO" id="GO:0006260">
    <property type="term" value="P:DNA replication"/>
    <property type="evidence" value="ECO:0007669"/>
    <property type="project" value="UniProtKB-KW"/>
</dbReference>
<sequence>MDKNYYKILGVEKNSPKEEIKKAYRKLAHKYHPDKSNGDENKFKEINEAYYILGDEKRRAEYDRYGRVFSGGGGGASGFEGFDFSNFSADFPDLSQIFGDFFGFGTAERVYKKRGRDISIDIEISFEEAAFGAKRKILLNKLGVCDSCGGKRTAPDAILKTCAQCQGSGKIRETKNSFFGSFSAVRACEECGGTGKTPTKKCPKCKGEGIVKKSEEISIEIPSGIYDGEIIKLSGKGEAVSRGMPGDLYAKIHVKAHPFFKREGNNLIIELEIPLSAALLGEERKIKTMDGDIKIKIPAGVNYGEILRIKNKGIPYEDTGRGDLLIKILVNIPKNLSRKSKKLIEELKKEGI</sequence>
<feature type="binding site" evidence="8">
    <location>
        <position position="165"/>
    </location>
    <ligand>
        <name>Zn(2+)</name>
        <dbReference type="ChEBI" id="CHEBI:29105"/>
        <label>2</label>
    </ligand>
</feature>
<name>A0A2H0WL47_9BACT</name>
<protein>
    <recommendedName>
        <fullName evidence="7 8">Chaperone protein DnaJ</fullName>
    </recommendedName>
</protein>
<dbReference type="AlphaFoldDB" id="A0A2H0WL47"/>
<dbReference type="Proteomes" id="UP000230353">
    <property type="component" value="Unassembled WGS sequence"/>
</dbReference>
<dbReference type="InterPro" id="IPR036410">
    <property type="entry name" value="HSP_DnaJ_Cys-rich_dom_sf"/>
</dbReference>
<dbReference type="PANTHER" id="PTHR43096:SF52">
    <property type="entry name" value="DNAJ HOMOLOG 1, MITOCHONDRIAL-RELATED"/>
    <property type="match status" value="1"/>
</dbReference>
<dbReference type="InterPro" id="IPR001305">
    <property type="entry name" value="HSP_DnaJ_Cys-rich_dom"/>
</dbReference>
<dbReference type="SUPFAM" id="SSF46565">
    <property type="entry name" value="Chaperone J-domain"/>
    <property type="match status" value="1"/>
</dbReference>
<feature type="domain" description="CR-type" evidence="11">
    <location>
        <begin position="132"/>
        <end position="214"/>
    </location>
</feature>
<dbReference type="GO" id="GO:0009408">
    <property type="term" value="P:response to heat"/>
    <property type="evidence" value="ECO:0007669"/>
    <property type="project" value="InterPro"/>
</dbReference>
<dbReference type="SUPFAM" id="SSF49493">
    <property type="entry name" value="HSP40/DnaJ peptide-binding domain"/>
    <property type="match status" value="2"/>
</dbReference>
<dbReference type="CDD" id="cd10719">
    <property type="entry name" value="DnaJ_zf"/>
    <property type="match status" value="1"/>
</dbReference>
<dbReference type="GO" id="GO:0005524">
    <property type="term" value="F:ATP binding"/>
    <property type="evidence" value="ECO:0007669"/>
    <property type="project" value="InterPro"/>
</dbReference>
<feature type="binding site" evidence="8">
    <location>
        <position position="188"/>
    </location>
    <ligand>
        <name>Zn(2+)</name>
        <dbReference type="ChEBI" id="CHEBI:29105"/>
        <label>2</label>
    </ligand>
</feature>
<dbReference type="NCBIfam" id="TIGR02349">
    <property type="entry name" value="DnaJ_bact"/>
    <property type="match status" value="1"/>
</dbReference>
<dbReference type="GO" id="GO:0008270">
    <property type="term" value="F:zinc ion binding"/>
    <property type="evidence" value="ECO:0007669"/>
    <property type="project" value="UniProtKB-UniRule"/>
</dbReference>
<keyword evidence="8" id="KW-0235">DNA replication</keyword>
<keyword evidence="2 8" id="KW-0677">Repeat</keyword>
<dbReference type="InterPro" id="IPR002939">
    <property type="entry name" value="DnaJ_C"/>
</dbReference>
<dbReference type="InterPro" id="IPR036869">
    <property type="entry name" value="J_dom_sf"/>
</dbReference>
<proteinExistence type="inferred from homology"/>
<evidence type="ECO:0000256" key="6">
    <source>
        <dbReference type="ARBA" id="ARBA00061004"/>
    </source>
</evidence>
<dbReference type="FunFam" id="2.10.230.10:FF:000002">
    <property type="entry name" value="Molecular chaperone DnaJ"/>
    <property type="match status" value="1"/>
</dbReference>
<evidence type="ECO:0000313" key="12">
    <source>
        <dbReference type="EMBL" id="PIS13367.1"/>
    </source>
</evidence>
<dbReference type="PANTHER" id="PTHR43096">
    <property type="entry name" value="DNAJ HOMOLOG 1, MITOCHONDRIAL-RELATED"/>
    <property type="match status" value="1"/>
</dbReference>
<dbReference type="GO" id="GO:0031072">
    <property type="term" value="F:heat shock protein binding"/>
    <property type="evidence" value="ECO:0007669"/>
    <property type="project" value="InterPro"/>
</dbReference>
<comment type="subcellular location">
    <subcellularLocation>
        <location evidence="8">Cytoplasm</location>
    </subcellularLocation>
</comment>
<feature type="binding site" evidence="8">
    <location>
        <position position="162"/>
    </location>
    <ligand>
        <name>Zn(2+)</name>
        <dbReference type="ChEBI" id="CHEBI:29105"/>
        <label>2</label>
    </ligand>
</feature>
<evidence type="ECO:0000259" key="10">
    <source>
        <dbReference type="PROSITE" id="PS50076"/>
    </source>
</evidence>
<keyword evidence="5 8" id="KW-0143">Chaperone</keyword>
<comment type="domain">
    <text evidence="8">The J domain is necessary and sufficient to stimulate DnaK ATPase activity. Zinc center 1 plays an important role in the autonomous, DnaK-independent chaperone activity of DnaJ. Zinc center 2 is essential for interaction with DnaK and for DnaJ activity.</text>
</comment>
<keyword evidence="3 8" id="KW-0863">Zinc-finger</keyword>
<comment type="cofactor">
    <cofactor evidence="8">
        <name>Zn(2+)</name>
        <dbReference type="ChEBI" id="CHEBI:29105"/>
    </cofactor>
    <text evidence="8">Binds 2 Zn(2+) ions per monomer.</text>
</comment>
<comment type="subunit">
    <text evidence="8">Homodimer.</text>
</comment>
<dbReference type="FunFam" id="2.60.260.20:FF:000005">
    <property type="entry name" value="Chaperone protein dnaJ 1, mitochondrial"/>
    <property type="match status" value="1"/>
</dbReference>
<evidence type="ECO:0000256" key="1">
    <source>
        <dbReference type="ARBA" id="ARBA00022723"/>
    </source>
</evidence>
<feature type="binding site" evidence="8">
    <location>
        <position position="202"/>
    </location>
    <ligand>
        <name>Zn(2+)</name>
        <dbReference type="ChEBI" id="CHEBI:29105"/>
        <label>1</label>
    </ligand>
</feature>
<dbReference type="InterPro" id="IPR012724">
    <property type="entry name" value="DnaJ"/>
</dbReference>
<keyword evidence="8" id="KW-0346">Stress response</keyword>
<evidence type="ECO:0000256" key="2">
    <source>
        <dbReference type="ARBA" id="ARBA00022737"/>
    </source>
</evidence>
<organism evidence="12 13">
    <name type="scientific">Candidatus Tagabacteria bacterium CG09_land_8_20_14_0_10_41_14</name>
    <dbReference type="NCBI Taxonomy" id="1975021"/>
    <lineage>
        <taxon>Bacteria</taxon>
        <taxon>Candidatus Tagaibacteriota</taxon>
    </lineage>
</organism>
<accession>A0A2H0WL47</accession>
<dbReference type="Gene3D" id="2.60.260.20">
    <property type="entry name" value="Urease metallochaperone UreE, N-terminal domain"/>
    <property type="match status" value="2"/>
</dbReference>
<keyword evidence="4 8" id="KW-0862">Zinc</keyword>
<comment type="caution">
    <text evidence="8">Lacks conserved residue(s) required for the propagation of feature annotation.</text>
</comment>
<dbReference type="CDD" id="cd10747">
    <property type="entry name" value="DnaJ_C"/>
    <property type="match status" value="1"/>
</dbReference>
<reference evidence="13" key="1">
    <citation type="submission" date="2017-09" db="EMBL/GenBank/DDBJ databases">
        <title>Depth-based differentiation of microbial function through sediment-hosted aquifers and enrichment of novel symbionts in the deep terrestrial subsurface.</title>
        <authorList>
            <person name="Probst A.J."/>
            <person name="Ladd B."/>
            <person name="Jarett J.K."/>
            <person name="Geller-Mcgrath D.E."/>
            <person name="Sieber C.M.K."/>
            <person name="Emerson J.B."/>
            <person name="Anantharaman K."/>
            <person name="Thomas B.C."/>
            <person name="Malmstrom R."/>
            <person name="Stieglmeier M."/>
            <person name="Klingl A."/>
            <person name="Woyke T."/>
            <person name="Ryan C.M."/>
            <person name="Banfield J.F."/>
        </authorList>
    </citation>
    <scope>NUCLEOTIDE SEQUENCE [LARGE SCALE GENOMIC DNA]</scope>
</reference>
<feature type="binding site" evidence="8">
    <location>
        <position position="191"/>
    </location>
    <ligand>
        <name>Zn(2+)</name>
        <dbReference type="ChEBI" id="CHEBI:29105"/>
        <label>2</label>
    </ligand>
</feature>
<dbReference type="Gene3D" id="2.10.230.10">
    <property type="entry name" value="Heat shock protein DnaJ, cysteine-rich domain"/>
    <property type="match status" value="1"/>
</dbReference>
<comment type="function">
    <text evidence="8">Participates actively in the response to hyperosmotic and heat shock by preventing the aggregation of stress-denatured proteins and by disaggregating proteins, also in an autonomous, DnaK-independent fashion. Unfolded proteins bind initially to DnaJ; upon interaction with the DnaJ-bound protein, DnaK hydrolyzes its bound ATP, resulting in the formation of a stable complex. GrpE releases ADP from DnaK; ATP binding to DnaK triggers the release of the substrate protein, thus completing the reaction cycle. Several rounds of ATP-dependent interactions between DnaJ, DnaK and GrpE are required for fully efficient folding. Also involved, together with DnaK and GrpE, in the DNA replication of plasmids through activation of initiation proteins.</text>
</comment>
<dbReference type="HAMAP" id="MF_01152">
    <property type="entry name" value="DnaJ"/>
    <property type="match status" value="1"/>
</dbReference>
<feature type="domain" description="J" evidence="10">
    <location>
        <begin position="4"/>
        <end position="66"/>
    </location>
</feature>
<dbReference type="EMBL" id="PEZL01000032">
    <property type="protein sequence ID" value="PIS13367.1"/>
    <property type="molecule type" value="Genomic_DNA"/>
</dbReference>
<evidence type="ECO:0000256" key="5">
    <source>
        <dbReference type="ARBA" id="ARBA00023186"/>
    </source>
</evidence>
<dbReference type="Pfam" id="PF00226">
    <property type="entry name" value="DnaJ"/>
    <property type="match status" value="1"/>
</dbReference>
<comment type="similarity">
    <text evidence="6 8">Belongs to the DnaJ family.</text>
</comment>
<evidence type="ECO:0000256" key="7">
    <source>
        <dbReference type="ARBA" id="ARBA00067609"/>
    </source>
</evidence>
<dbReference type="NCBIfam" id="NF008035">
    <property type="entry name" value="PRK10767.1"/>
    <property type="match status" value="1"/>
</dbReference>
<evidence type="ECO:0000259" key="11">
    <source>
        <dbReference type="PROSITE" id="PS51188"/>
    </source>
</evidence>
<feature type="binding site" evidence="8">
    <location>
        <position position="145"/>
    </location>
    <ligand>
        <name>Zn(2+)</name>
        <dbReference type="ChEBI" id="CHEBI:29105"/>
        <label>1</label>
    </ligand>
</feature>
<feature type="binding site" evidence="8">
    <location>
        <position position="148"/>
    </location>
    <ligand>
        <name>Zn(2+)</name>
        <dbReference type="ChEBI" id="CHEBI:29105"/>
        <label>1</label>
    </ligand>
</feature>
<dbReference type="PROSITE" id="PS50076">
    <property type="entry name" value="DNAJ_2"/>
    <property type="match status" value="1"/>
</dbReference>
<dbReference type="GO" id="GO:0051082">
    <property type="term" value="F:unfolded protein binding"/>
    <property type="evidence" value="ECO:0007669"/>
    <property type="project" value="UniProtKB-UniRule"/>
</dbReference>
<evidence type="ECO:0000256" key="3">
    <source>
        <dbReference type="ARBA" id="ARBA00022771"/>
    </source>
</evidence>
<feature type="binding site" evidence="8">
    <location>
        <position position="205"/>
    </location>
    <ligand>
        <name>Zn(2+)</name>
        <dbReference type="ChEBI" id="CHEBI:29105"/>
        <label>1</label>
    </ligand>
</feature>
<comment type="caution">
    <text evidence="12">The sequence shown here is derived from an EMBL/GenBank/DDBJ whole genome shotgun (WGS) entry which is preliminary data.</text>
</comment>